<dbReference type="OrthoDB" id="7280771at2"/>
<organism evidence="1 2">
    <name type="scientific">Commensalibacter melissae</name>
    <dbReference type="NCBI Taxonomy" id="2070537"/>
    <lineage>
        <taxon>Bacteria</taxon>
        <taxon>Pseudomonadati</taxon>
        <taxon>Pseudomonadota</taxon>
        <taxon>Alphaproteobacteria</taxon>
        <taxon>Acetobacterales</taxon>
        <taxon>Acetobacteraceae</taxon>
    </lineage>
</organism>
<dbReference type="EMBL" id="QGLT01000004">
    <property type="protein sequence ID" value="PXY99839.1"/>
    <property type="molecule type" value="Genomic_DNA"/>
</dbReference>
<reference evidence="1 2" key="1">
    <citation type="submission" date="2018-05" db="EMBL/GenBank/DDBJ databases">
        <title>Reference genomes for bee gut microbiota database.</title>
        <authorList>
            <person name="Ellegaard K.M."/>
        </authorList>
    </citation>
    <scope>NUCLEOTIDE SEQUENCE [LARGE SCALE GENOMIC DNA]</scope>
    <source>
        <strain evidence="1 2">ESL0284</strain>
    </source>
</reference>
<protein>
    <submittedName>
        <fullName evidence="1">Uncharacterized protein</fullName>
    </submittedName>
</protein>
<dbReference type="RefSeq" id="WP_110439459.1">
    <property type="nucleotide sequence ID" value="NZ_CP046393.1"/>
</dbReference>
<evidence type="ECO:0000313" key="1">
    <source>
        <dbReference type="EMBL" id="PXY99839.1"/>
    </source>
</evidence>
<gene>
    <name evidence="1" type="ORF">DK869_07845</name>
</gene>
<comment type="caution">
    <text evidence="1">The sequence shown here is derived from an EMBL/GenBank/DDBJ whole genome shotgun (WGS) entry which is preliminary data.</text>
</comment>
<name>A0A318MVX8_9PROT</name>
<sequence length="184" mass="21450">MKKSIKKRINKKKLPFIVRKHHLEAQYNSGKLIIDVGIDPQNINEKVTRLRRKCVYDEMMNRGSISITQRNCAERYAILCEKAFGQSSSIYARISHWLKEGKISGRNWEPIPSQHDAYSKLLSIWQEIGRYHLDILNMIILGNMKCKEISQLLKLNLNYTMGQVLSAFILLEEALEKNNFTIKL</sequence>
<dbReference type="AlphaFoldDB" id="A0A318MVX8"/>
<evidence type="ECO:0000313" key="2">
    <source>
        <dbReference type="Proteomes" id="UP000247565"/>
    </source>
</evidence>
<accession>A0A318MVX8</accession>
<keyword evidence="2" id="KW-1185">Reference proteome</keyword>
<proteinExistence type="predicted"/>
<dbReference type="Proteomes" id="UP000247565">
    <property type="component" value="Unassembled WGS sequence"/>
</dbReference>